<evidence type="ECO:0000313" key="2">
    <source>
        <dbReference type="Proteomes" id="UP000831786"/>
    </source>
</evidence>
<dbReference type="InterPro" id="IPR036038">
    <property type="entry name" value="Aminotransferase-like"/>
</dbReference>
<organism evidence="1 2">
    <name type="scientific">Leucobacter allii</name>
    <dbReference type="NCBI Taxonomy" id="2932247"/>
    <lineage>
        <taxon>Bacteria</taxon>
        <taxon>Bacillati</taxon>
        <taxon>Actinomycetota</taxon>
        <taxon>Actinomycetes</taxon>
        <taxon>Micrococcales</taxon>
        <taxon>Microbacteriaceae</taxon>
        <taxon>Leucobacter</taxon>
    </lineage>
</organism>
<sequence>MSAQEPTSPAEPHPPILVADSFFVRMRDGAAHVRGWELHRERFAAAVLGVRPEAGEALDRFLDDARRALAEAGAGFPRLELRAGPPDAPPDLRVALRPAPQLGATIELRSSDEPIAPHADRKGPNIPRYAELRRRLGAEPLILDERGSIVEGGTTALLWWEGAEGRVVGNRRRVASVTERLLRDAAAQAGTPLVDAEIDAASVTRREVWALNALHGIRTVSSIDGVAAPTPDPGRLAVFRAALEDRWAPILG</sequence>
<gene>
    <name evidence="1" type="ORF">MUN78_07870</name>
</gene>
<keyword evidence="2" id="KW-1185">Reference proteome</keyword>
<dbReference type="RefSeq" id="WP_244729836.1">
    <property type="nucleotide sequence ID" value="NZ_CP095045.1"/>
</dbReference>
<dbReference type="InterPro" id="IPR001544">
    <property type="entry name" value="Aminotrans_IV"/>
</dbReference>
<dbReference type="GO" id="GO:0008483">
    <property type="term" value="F:transaminase activity"/>
    <property type="evidence" value="ECO:0007669"/>
    <property type="project" value="UniProtKB-KW"/>
</dbReference>
<dbReference type="Proteomes" id="UP000831786">
    <property type="component" value="Chromosome"/>
</dbReference>
<dbReference type="SUPFAM" id="SSF56752">
    <property type="entry name" value="D-aminoacid aminotransferase-like PLP-dependent enzymes"/>
    <property type="match status" value="1"/>
</dbReference>
<protein>
    <submittedName>
        <fullName evidence="1">Aminotransferase class IV</fullName>
    </submittedName>
</protein>
<keyword evidence="1" id="KW-0032">Aminotransferase</keyword>
<proteinExistence type="predicted"/>
<dbReference type="EMBL" id="CP095045">
    <property type="protein sequence ID" value="UOQ58727.1"/>
    <property type="molecule type" value="Genomic_DNA"/>
</dbReference>
<name>A0ABY4FR15_9MICO</name>
<reference evidence="1 2" key="1">
    <citation type="submission" date="2022-04" db="EMBL/GenBank/DDBJ databases">
        <title>Leucobacter sp. isolated from rhizosphere of garlic.</title>
        <authorList>
            <person name="Won M."/>
            <person name="Lee C.-M."/>
            <person name="Woen H.-Y."/>
            <person name="Kwon S.-W."/>
        </authorList>
    </citation>
    <scope>NUCLEOTIDE SEQUENCE [LARGE SCALE GENOMIC DNA]</scope>
    <source>
        <strain evidence="1 2">H21R-40</strain>
    </source>
</reference>
<dbReference type="Pfam" id="PF01063">
    <property type="entry name" value="Aminotran_4"/>
    <property type="match status" value="1"/>
</dbReference>
<dbReference type="Gene3D" id="3.20.10.10">
    <property type="entry name" value="D-amino Acid Aminotransferase, subunit A, domain 2"/>
    <property type="match status" value="1"/>
</dbReference>
<dbReference type="InterPro" id="IPR043132">
    <property type="entry name" value="BCAT-like_C"/>
</dbReference>
<evidence type="ECO:0000313" key="1">
    <source>
        <dbReference type="EMBL" id="UOQ58727.1"/>
    </source>
</evidence>
<accession>A0ABY4FR15</accession>
<keyword evidence="1" id="KW-0808">Transferase</keyword>